<accession>E5BEJ9</accession>
<dbReference type="Gene3D" id="2.40.50.100">
    <property type="match status" value="1"/>
</dbReference>
<dbReference type="AlphaFoldDB" id="E5BEJ9"/>
<name>E5BEJ9_9FUSO</name>
<dbReference type="Proteomes" id="UP000002975">
    <property type="component" value="Unassembled WGS sequence"/>
</dbReference>
<gene>
    <name evidence="3" type="ORF">FSBG_00027</name>
</gene>
<dbReference type="HOGENOM" id="CLU_016733_5_2_0"/>
<dbReference type="CDD" id="cd06850">
    <property type="entry name" value="biotinyl_domain"/>
    <property type="match status" value="1"/>
</dbReference>
<dbReference type="SUPFAM" id="SSF51230">
    <property type="entry name" value="Single hybrid motif"/>
    <property type="match status" value="1"/>
</dbReference>
<dbReference type="OrthoDB" id="9812676at2"/>
<protein>
    <submittedName>
        <fullName evidence="3">Biotin-requiring enzyme</fullName>
    </submittedName>
</protein>
<proteinExistence type="predicted"/>
<evidence type="ECO:0000259" key="2">
    <source>
        <dbReference type="PROSITE" id="PS50968"/>
    </source>
</evidence>
<evidence type="ECO:0000313" key="4">
    <source>
        <dbReference type="Proteomes" id="UP000002975"/>
    </source>
</evidence>
<dbReference type="PANTHER" id="PTHR45266:SF3">
    <property type="entry name" value="OXALOACETATE DECARBOXYLASE ALPHA CHAIN"/>
    <property type="match status" value="1"/>
</dbReference>
<dbReference type="InterPro" id="IPR000089">
    <property type="entry name" value="Biotin_lipoyl"/>
</dbReference>
<sequence>MRYVLYLEELIRGPLREKERPKPKIHQKKQEIDPILLDAILTILLGGNEMIRKFKVSIDGKVHHIEIEETTQGVSSMDFSSPTIAREEIKVEVTPKVEVETSSVKDKVTVPIAGTISNIAVHVGQTVKEGDLLFVFEAMKMENEAISSCDGVIGNIYKKEKDMVNPNEIVMEII</sequence>
<evidence type="ECO:0000313" key="3">
    <source>
        <dbReference type="EMBL" id="EFS20530.1"/>
    </source>
</evidence>
<dbReference type="BioCyc" id="FSP469605-HMP:GTSP-28-MONOMER"/>
<feature type="domain" description="Lipoyl-binding" evidence="2">
    <location>
        <begin position="96"/>
        <end position="174"/>
    </location>
</feature>
<dbReference type="Pfam" id="PF00364">
    <property type="entry name" value="Biotin_lipoyl"/>
    <property type="match status" value="1"/>
</dbReference>
<dbReference type="EMBL" id="GG657971">
    <property type="protein sequence ID" value="EFS20530.1"/>
    <property type="molecule type" value="Genomic_DNA"/>
</dbReference>
<dbReference type="InterPro" id="IPR011053">
    <property type="entry name" value="Single_hybrid_motif"/>
</dbReference>
<keyword evidence="4" id="KW-1185">Reference proteome</keyword>
<dbReference type="PROSITE" id="PS50968">
    <property type="entry name" value="BIOTINYL_LIPOYL"/>
    <property type="match status" value="1"/>
</dbReference>
<keyword evidence="1" id="KW-0092">Biotin</keyword>
<reference evidence="3 4" key="1">
    <citation type="submission" date="2009-02" db="EMBL/GenBank/DDBJ databases">
        <title>The Genome Sequence of Fusobacterium sp. 3_1_5R.</title>
        <authorList>
            <consortium name="The Broad Institute Genome Sequencing Platform"/>
            <person name="Ward D."/>
            <person name="Young S.K."/>
            <person name="Kodira C.D."/>
            <person name="Zeng Q."/>
            <person name="Koehrsen M."/>
            <person name="Alvarado L."/>
            <person name="Berlin A."/>
            <person name="Borenstein D."/>
            <person name="Chen Z."/>
            <person name="Engels R."/>
            <person name="Freedman E."/>
            <person name="Gellesch M."/>
            <person name="Goldberg J."/>
            <person name="Griggs A."/>
            <person name="Gujja S."/>
            <person name="Heiman D."/>
            <person name="Hepburn T."/>
            <person name="Howarth C."/>
            <person name="Jen D."/>
            <person name="Larson L."/>
            <person name="Lewis B."/>
            <person name="Mehta T."/>
            <person name="Park D."/>
            <person name="Pearson M."/>
            <person name="Roberts A."/>
            <person name="Saif S."/>
            <person name="Shea T."/>
            <person name="Shenoy N."/>
            <person name="Sisk P."/>
            <person name="Stolte C."/>
            <person name="Sykes S."/>
            <person name="Walk T."/>
            <person name="White J."/>
            <person name="Yandava C."/>
            <person name="Allen-Vercoe E."/>
            <person name="Strauss J."/>
            <person name="Ambrose C."/>
            <person name="Lander E."/>
            <person name="Nusbaum C."/>
            <person name="Galagan J."/>
            <person name="Birren B."/>
        </authorList>
    </citation>
    <scope>NUCLEOTIDE SEQUENCE [LARGE SCALE GENOMIC DNA]</scope>
    <source>
        <strain evidence="3 4">3_1_5R</strain>
    </source>
</reference>
<organism evidence="3 4">
    <name type="scientific">Fusobacterium gonidiaformans 3-1-5R</name>
    <dbReference type="NCBI Taxonomy" id="469605"/>
    <lineage>
        <taxon>Bacteria</taxon>
        <taxon>Fusobacteriati</taxon>
        <taxon>Fusobacteriota</taxon>
        <taxon>Fusobacteriia</taxon>
        <taxon>Fusobacteriales</taxon>
        <taxon>Fusobacteriaceae</taxon>
        <taxon>Fusobacterium</taxon>
    </lineage>
</organism>
<dbReference type="InterPro" id="IPR050709">
    <property type="entry name" value="Biotin_Carboxyl_Carrier/Decarb"/>
</dbReference>
<evidence type="ECO:0000256" key="1">
    <source>
        <dbReference type="ARBA" id="ARBA00023267"/>
    </source>
</evidence>
<dbReference type="PANTHER" id="PTHR45266">
    <property type="entry name" value="OXALOACETATE DECARBOXYLASE ALPHA CHAIN"/>
    <property type="match status" value="1"/>
</dbReference>